<gene>
    <name evidence="1" type="ORF">J2795_002999</name>
</gene>
<evidence type="ECO:0000313" key="2">
    <source>
        <dbReference type="Proteomes" id="UP001184376"/>
    </source>
</evidence>
<accession>A0ACC6IX01</accession>
<reference evidence="1" key="1">
    <citation type="submission" date="2023-07" db="EMBL/GenBank/DDBJ databases">
        <title>Sorghum-associated microbial communities from plants grown in Nebraska, USA.</title>
        <authorList>
            <person name="Schachtman D."/>
        </authorList>
    </citation>
    <scope>NUCLEOTIDE SEQUENCE</scope>
    <source>
        <strain evidence="1">DS1280</strain>
    </source>
</reference>
<evidence type="ECO:0000313" key="1">
    <source>
        <dbReference type="EMBL" id="MDR6442274.1"/>
    </source>
</evidence>
<dbReference type="Proteomes" id="UP001184376">
    <property type="component" value="Unassembled WGS sequence"/>
</dbReference>
<comment type="caution">
    <text evidence="1">The sequence shown here is derived from an EMBL/GenBank/DDBJ whole genome shotgun (WGS) entry which is preliminary data.</text>
</comment>
<sequence>MITIDNLPQMVNGALKTLHFFNTDCKPVEVKNVSLLNVDTLCCDFYPIAKSSNDIKLEISKVMGCFNGIFKNKTYENVDLKNYVVRAYDKDNNEILYALCTKSTAELIGTGEFVEWFTRTLFQENTEDFRLVQAKKIISEIENGLREVVKMKLKDEFGEGWWELGLNNKLGKDVKELYFNQFGLECTDGNILITYTYTLQLKKIILTYFNLFKSYFKNSIQFESLMDNLNKIRREEAHNRPISQLELKNLEDLHENLLSVLLSDLKSFQSVFLTENWRIMIKKIMIQAYYKPPYSEHMIVNEQDSAEKFLKIKENIISLISYLDNIIVKLKSVIVPIYKKSIHQELLLCYQKRKELQQSLLLETLSLNHEKIENLIIEINSHEQVMDEFSKKFILSEN</sequence>
<organism evidence="1 2">
    <name type="scientific">Chryseobacterium bernardetii</name>
    <dbReference type="NCBI Taxonomy" id="1241978"/>
    <lineage>
        <taxon>Bacteria</taxon>
        <taxon>Pseudomonadati</taxon>
        <taxon>Bacteroidota</taxon>
        <taxon>Flavobacteriia</taxon>
        <taxon>Flavobacteriales</taxon>
        <taxon>Weeksellaceae</taxon>
        <taxon>Chryseobacterium group</taxon>
        <taxon>Chryseobacterium</taxon>
    </lineage>
</organism>
<name>A0ACC6IX01_9FLAO</name>
<dbReference type="EMBL" id="JAVDRG010000005">
    <property type="protein sequence ID" value="MDR6442274.1"/>
    <property type="molecule type" value="Genomic_DNA"/>
</dbReference>
<keyword evidence="2" id="KW-1185">Reference proteome</keyword>
<proteinExistence type="predicted"/>
<protein>
    <submittedName>
        <fullName evidence="1">Uncharacterized protein</fullName>
    </submittedName>
</protein>